<dbReference type="AlphaFoldDB" id="A0AAV6V7X4"/>
<protein>
    <submittedName>
        <fullName evidence="1">Uncharacterized protein</fullName>
    </submittedName>
</protein>
<reference evidence="1 2" key="1">
    <citation type="journal article" date="2022" name="Nat. Ecol. Evol.">
        <title>A masculinizing supergene underlies an exaggerated male reproductive morph in a spider.</title>
        <authorList>
            <person name="Hendrickx F."/>
            <person name="De Corte Z."/>
            <person name="Sonet G."/>
            <person name="Van Belleghem S.M."/>
            <person name="Kostlbacher S."/>
            <person name="Vangestel C."/>
        </authorList>
    </citation>
    <scope>NUCLEOTIDE SEQUENCE [LARGE SCALE GENOMIC DNA]</scope>
    <source>
        <strain evidence="1">W744_W776</strain>
    </source>
</reference>
<proteinExistence type="predicted"/>
<evidence type="ECO:0000313" key="2">
    <source>
        <dbReference type="Proteomes" id="UP000827092"/>
    </source>
</evidence>
<evidence type="ECO:0000313" key="1">
    <source>
        <dbReference type="EMBL" id="KAG8192039.1"/>
    </source>
</evidence>
<organism evidence="1 2">
    <name type="scientific">Oedothorax gibbosus</name>
    <dbReference type="NCBI Taxonomy" id="931172"/>
    <lineage>
        <taxon>Eukaryota</taxon>
        <taxon>Metazoa</taxon>
        <taxon>Ecdysozoa</taxon>
        <taxon>Arthropoda</taxon>
        <taxon>Chelicerata</taxon>
        <taxon>Arachnida</taxon>
        <taxon>Araneae</taxon>
        <taxon>Araneomorphae</taxon>
        <taxon>Entelegynae</taxon>
        <taxon>Araneoidea</taxon>
        <taxon>Linyphiidae</taxon>
        <taxon>Erigoninae</taxon>
        <taxon>Oedothorax</taxon>
    </lineage>
</organism>
<comment type="caution">
    <text evidence="1">The sequence shown here is derived from an EMBL/GenBank/DDBJ whole genome shotgun (WGS) entry which is preliminary data.</text>
</comment>
<sequence length="880" mass="101466">MKLAKFSVTRSKHKQTVKEFGFKAESTVSTDIIGMKMFVNSQDTTLLHGALMSAVNELQSSKDGSPEYRKLFQLRYKKGVADIVSSTVLRLTKDPTKCAVQLEPNILASVIKRLLPCFLEDDLRWHTWHIALQSIIWKFFMFDNPNISQITEKYTSNFNFPFTDSQTSQQTELEMVVHENPARSKLLFEYVTILNHMLQSSSTSIHFVKIILHFYKTTLRLINNFNKCNGECIKELFRMNVLLEACFSKEALLEAISSSLESRGKFFIDHSYLTTSWEIDTSYLLVLLFNYWRDAKDRFYEHLDGISLIMQHVDYKFKSKLRPVFKECFDEKADPDLELLKAMIHYDYPFASRAAGIILKHPEIRKNTEIINMLNENLAKLLPFEIYPVLADVVLETEPENRSPFANLFFKLLSNAPSSIYNEALNYILHCYGINENFKLSDTNFYLTKFTRKTMLLDEAEKFLLPLFIQEPLTVLKAVIEQALVRGAEGIAIIPVLKLIPCVCYHKDSFPLINELSHYFLKENLLTCEEKNIVSLVEAIMKVQTEKKIILFDKFVEDCILPSFYRNIRIDLMVECLNVSLRALTTGSALKLSDTSFFLLMECLTSSIQECIKFGNGKRKELLLLTLSLLAENKMLHGKFSDGSPHFIQHLSTLDPVVTVYLKPFYDTENYHDTVNIYDMSETSWIYCCHSENPEQEFKDRLSSLRSVHKYNSLLKTLFLLLSHFTKREWTKSADFLKVYFEYCSPDEVCSSIPSLLPKTDPQVYAVVRTLMDCYIYLMKNSACDKQYMTSCFTNTIIDIVGQKSHPQLLLNVFLNACHIVSICEMDTLDFLSSFLISIKNNISVACDDKSLKEKYVKLALTGVKCLPDSTAKTLLLKKI</sequence>
<name>A0AAV6V7X4_9ARAC</name>
<keyword evidence="2" id="KW-1185">Reference proteome</keyword>
<dbReference type="EMBL" id="JAFNEN010000146">
    <property type="protein sequence ID" value="KAG8192039.1"/>
    <property type="molecule type" value="Genomic_DNA"/>
</dbReference>
<gene>
    <name evidence="1" type="ORF">JTE90_025305</name>
</gene>
<accession>A0AAV6V7X4</accession>
<dbReference type="Proteomes" id="UP000827092">
    <property type="component" value="Unassembled WGS sequence"/>
</dbReference>